<protein>
    <submittedName>
        <fullName evidence="1">Uncharacterized protein</fullName>
    </submittedName>
</protein>
<dbReference type="Proteomes" id="UP001059596">
    <property type="component" value="Unassembled WGS sequence"/>
</dbReference>
<feature type="non-terminal residue" evidence="1">
    <location>
        <position position="68"/>
    </location>
</feature>
<keyword evidence="2" id="KW-1185">Reference proteome</keyword>
<organism evidence="1 2">
    <name type="scientific">Drosophila gunungcola</name>
    <name type="common">fruit fly</name>
    <dbReference type="NCBI Taxonomy" id="103775"/>
    <lineage>
        <taxon>Eukaryota</taxon>
        <taxon>Metazoa</taxon>
        <taxon>Ecdysozoa</taxon>
        <taxon>Arthropoda</taxon>
        <taxon>Hexapoda</taxon>
        <taxon>Insecta</taxon>
        <taxon>Pterygota</taxon>
        <taxon>Neoptera</taxon>
        <taxon>Endopterygota</taxon>
        <taxon>Diptera</taxon>
        <taxon>Brachycera</taxon>
        <taxon>Muscomorpha</taxon>
        <taxon>Ephydroidea</taxon>
        <taxon>Drosophilidae</taxon>
        <taxon>Drosophila</taxon>
        <taxon>Sophophora</taxon>
    </lineage>
</organism>
<dbReference type="AlphaFoldDB" id="A0A9P9YLV9"/>
<evidence type="ECO:0000313" key="1">
    <source>
        <dbReference type="EMBL" id="KAI8038894.1"/>
    </source>
</evidence>
<dbReference type="EMBL" id="JAMKOV010000007">
    <property type="protein sequence ID" value="KAI8038894.1"/>
    <property type="molecule type" value="Genomic_DNA"/>
</dbReference>
<comment type="caution">
    <text evidence="1">The sequence shown here is derived from an EMBL/GenBank/DDBJ whole genome shotgun (WGS) entry which is preliminary data.</text>
</comment>
<gene>
    <name evidence="1" type="ORF">M5D96_008812</name>
</gene>
<proteinExistence type="predicted"/>
<sequence length="68" mass="8110">MITIDWASNRNTLKHSKAIKWWKIIKKEPQAKWTGKNLRINYNFFSNRIARFLCIFSNNNIRGVATKN</sequence>
<evidence type="ECO:0000313" key="2">
    <source>
        <dbReference type="Proteomes" id="UP001059596"/>
    </source>
</evidence>
<name>A0A9P9YLV9_9MUSC</name>
<accession>A0A9P9YLV9</accession>
<reference evidence="1" key="1">
    <citation type="journal article" date="2023" name="Genome Biol. Evol.">
        <title>Long-read-based Genome Assembly of Drosophila gunungcola Reveals Fewer Chemosensory Genes in Flower-breeding Species.</title>
        <authorList>
            <person name="Negi A."/>
            <person name="Liao B.Y."/>
            <person name="Yeh S.D."/>
        </authorList>
    </citation>
    <scope>NUCLEOTIDE SEQUENCE</scope>
    <source>
        <strain evidence="1">Sukarami</strain>
    </source>
</reference>